<dbReference type="eggNOG" id="arCOG01619">
    <property type="taxonomic scope" value="Archaea"/>
</dbReference>
<comment type="caution">
    <text evidence="5">The sequence shown here is derived from an EMBL/GenBank/DDBJ whole genome shotgun (WGS) entry which is preliminary data.</text>
</comment>
<name>M0CNP9_9EURY</name>
<dbReference type="PRINTS" id="PR00069">
    <property type="entry name" value="ALDKETRDTASE"/>
</dbReference>
<reference evidence="5 6" key="1">
    <citation type="journal article" date="2014" name="PLoS Genet.">
        <title>Phylogenetically driven sequencing of extremely halophilic archaea reveals strategies for static and dynamic osmo-response.</title>
        <authorList>
            <person name="Becker E.A."/>
            <person name="Seitzer P.M."/>
            <person name="Tritt A."/>
            <person name="Larsen D."/>
            <person name="Krusor M."/>
            <person name="Yao A.I."/>
            <person name="Wu D."/>
            <person name="Madern D."/>
            <person name="Eisen J.A."/>
            <person name="Darling A.E."/>
            <person name="Facciotti M.T."/>
        </authorList>
    </citation>
    <scope>NUCLEOTIDE SEQUENCE [LARGE SCALE GENOMIC DNA]</scope>
    <source>
        <strain evidence="5 6">2-9-1</strain>
    </source>
</reference>
<dbReference type="Pfam" id="PF00248">
    <property type="entry name" value="Aldo_ket_red"/>
    <property type="match status" value="1"/>
</dbReference>
<sequence>MNTLAPIGLGTPTDDDQCRRSVAAALDAGYRFVDTAQMYGNERAVGRGLRESDVARESVVVASKLAPENLAPDAVRAATEESLDRLGLDRLDLLYVHWPRGEYDPERTLPAMERLRDAGLVDELGVSNFSAELLDEARSVLDAPLAAHQIECHPLCPQVELRADAARHDHTVVAYSPLGRGALVGHPALEPIADDVNATVPAVVIAWLREKGVVPIPKSTSRTHIAANRDALELDLPASAVDRIDAVDERYRTVDPDYAVWNDGPA</sequence>
<proteinExistence type="inferred from homology"/>
<gene>
    <name evidence="5" type="ORF">C475_11560</name>
</gene>
<dbReference type="OrthoDB" id="25239at2157"/>
<dbReference type="PIRSF" id="PIRSF000097">
    <property type="entry name" value="AKR"/>
    <property type="match status" value="1"/>
</dbReference>
<dbReference type="Gene3D" id="3.20.20.100">
    <property type="entry name" value="NADP-dependent oxidoreductase domain"/>
    <property type="match status" value="1"/>
</dbReference>
<dbReference type="AlphaFoldDB" id="M0CNP9"/>
<dbReference type="PANTHER" id="PTHR43827:SF3">
    <property type="entry name" value="NADP-DEPENDENT OXIDOREDUCTASE DOMAIN-CONTAINING PROTEIN"/>
    <property type="match status" value="1"/>
</dbReference>
<dbReference type="InterPro" id="IPR020471">
    <property type="entry name" value="AKR"/>
</dbReference>
<evidence type="ECO:0000256" key="2">
    <source>
        <dbReference type="ARBA" id="ARBA00022857"/>
    </source>
</evidence>
<protein>
    <submittedName>
        <fullName evidence="5">Aldehyde reductase/aldo/keto reductase family oxidoreductase</fullName>
    </submittedName>
</protein>
<evidence type="ECO:0000259" key="4">
    <source>
        <dbReference type="Pfam" id="PF00248"/>
    </source>
</evidence>
<feature type="domain" description="NADP-dependent oxidoreductase" evidence="4">
    <location>
        <begin position="11"/>
        <end position="249"/>
    </location>
</feature>
<dbReference type="InterPro" id="IPR036812">
    <property type="entry name" value="NAD(P)_OxRdtase_dom_sf"/>
</dbReference>
<evidence type="ECO:0000256" key="1">
    <source>
        <dbReference type="ARBA" id="ARBA00007905"/>
    </source>
</evidence>
<dbReference type="Proteomes" id="UP000011626">
    <property type="component" value="Unassembled WGS sequence"/>
</dbReference>
<comment type="similarity">
    <text evidence="1">Belongs to the aldo/keto reductase family.</text>
</comment>
<dbReference type="PANTHER" id="PTHR43827">
    <property type="entry name" value="2,5-DIKETO-D-GLUCONIC ACID REDUCTASE"/>
    <property type="match status" value="1"/>
</dbReference>
<keyword evidence="3" id="KW-0560">Oxidoreductase</keyword>
<evidence type="ECO:0000313" key="6">
    <source>
        <dbReference type="Proteomes" id="UP000011626"/>
    </source>
</evidence>
<dbReference type="GO" id="GO:0016616">
    <property type="term" value="F:oxidoreductase activity, acting on the CH-OH group of donors, NAD or NADP as acceptor"/>
    <property type="evidence" value="ECO:0007669"/>
    <property type="project" value="UniProtKB-ARBA"/>
</dbReference>
<dbReference type="SUPFAM" id="SSF51430">
    <property type="entry name" value="NAD(P)-linked oxidoreductase"/>
    <property type="match status" value="1"/>
</dbReference>
<evidence type="ECO:0000313" key="5">
    <source>
        <dbReference type="EMBL" id="ELZ24871.1"/>
    </source>
</evidence>
<dbReference type="EMBL" id="AOIU01000028">
    <property type="protein sequence ID" value="ELZ24871.1"/>
    <property type="molecule type" value="Genomic_DNA"/>
</dbReference>
<keyword evidence="2" id="KW-0521">NADP</keyword>
<accession>M0CNP9</accession>
<keyword evidence="6" id="KW-1185">Reference proteome</keyword>
<organism evidence="5 6">
    <name type="scientific">Halosimplex carlsbadense 2-9-1</name>
    <dbReference type="NCBI Taxonomy" id="797114"/>
    <lineage>
        <taxon>Archaea</taxon>
        <taxon>Methanobacteriati</taxon>
        <taxon>Methanobacteriota</taxon>
        <taxon>Stenosarchaea group</taxon>
        <taxon>Halobacteria</taxon>
        <taxon>Halobacteriales</taxon>
        <taxon>Haloarculaceae</taxon>
        <taxon>Halosimplex</taxon>
    </lineage>
</organism>
<evidence type="ECO:0000256" key="3">
    <source>
        <dbReference type="ARBA" id="ARBA00023002"/>
    </source>
</evidence>
<dbReference type="STRING" id="797114.C475_11560"/>
<dbReference type="InterPro" id="IPR023210">
    <property type="entry name" value="NADP_OxRdtase_dom"/>
</dbReference>
<dbReference type="RefSeq" id="WP_006883986.1">
    <property type="nucleotide sequence ID" value="NZ_AOIU01000028.1"/>
</dbReference>